<evidence type="ECO:0008006" key="4">
    <source>
        <dbReference type="Google" id="ProtNLM"/>
    </source>
</evidence>
<dbReference type="AlphaFoldDB" id="V9E017"/>
<dbReference type="EMBL" id="ANIZ01003664">
    <property type="protein sequence ID" value="ETI32296.1"/>
    <property type="molecule type" value="Genomic_DNA"/>
</dbReference>
<dbReference type="OrthoDB" id="123591at2759"/>
<dbReference type="eggNOG" id="ENOG502QZSZ">
    <property type="taxonomic scope" value="Eukaryota"/>
</dbReference>
<feature type="compositionally biased region" description="Acidic residues" evidence="1">
    <location>
        <begin position="195"/>
        <end position="204"/>
    </location>
</feature>
<dbReference type="HOGENOM" id="CLU_013012_1_1_1"/>
<dbReference type="PANTHER" id="PTHR46599:SF3">
    <property type="entry name" value="PIGGYBAC TRANSPOSABLE ELEMENT-DERIVED PROTEIN 4"/>
    <property type="match status" value="1"/>
</dbReference>
<name>V9E017_PHYNI</name>
<organism evidence="2 3">
    <name type="scientific">Phytophthora nicotianae P1569</name>
    <dbReference type="NCBI Taxonomy" id="1317065"/>
    <lineage>
        <taxon>Eukaryota</taxon>
        <taxon>Sar</taxon>
        <taxon>Stramenopiles</taxon>
        <taxon>Oomycota</taxon>
        <taxon>Peronosporomycetes</taxon>
        <taxon>Peronosporales</taxon>
        <taxon>Peronosporaceae</taxon>
        <taxon>Phytophthora</taxon>
    </lineage>
</organism>
<gene>
    <name evidence="2" type="ORF">F443_20869</name>
</gene>
<evidence type="ECO:0000256" key="1">
    <source>
        <dbReference type="SAM" id="MobiDB-lite"/>
    </source>
</evidence>
<comment type="caution">
    <text evidence="2">The sequence shown here is derived from an EMBL/GenBank/DDBJ whole genome shotgun (WGS) entry which is preliminary data.</text>
</comment>
<dbReference type="PANTHER" id="PTHR46599">
    <property type="entry name" value="PIGGYBAC TRANSPOSABLE ELEMENT-DERIVED PROTEIN 4"/>
    <property type="match status" value="1"/>
</dbReference>
<sequence length="204" mass="23681">MDLVMVNSYISHKVACKLTNTPAMKRGEWYAVLHSQLLQLKEQDFVGVATTPSSGSKKRRRKRVGHSLIQFDDWVTVSGIQKRRQRSCKVCALLRGDRKKSFQTTFYWDNCSIDDAKCYLCPKARREYRGTMKTCFQIWHDDFECGLAIPPTLGKRVVLRRPGKKTGVRKKTRRELLREEACEADDELRGNADERSEDENEFDL</sequence>
<keyword evidence="3" id="KW-1185">Reference proteome</keyword>
<evidence type="ECO:0000313" key="2">
    <source>
        <dbReference type="EMBL" id="ETI32296.1"/>
    </source>
</evidence>
<feature type="region of interest" description="Disordered" evidence="1">
    <location>
        <begin position="183"/>
        <end position="204"/>
    </location>
</feature>
<feature type="compositionally biased region" description="Basic and acidic residues" evidence="1">
    <location>
        <begin position="183"/>
        <end position="194"/>
    </location>
</feature>
<dbReference type="Proteomes" id="UP000018721">
    <property type="component" value="Unassembled WGS sequence"/>
</dbReference>
<reference evidence="2 3" key="1">
    <citation type="submission" date="2013-11" db="EMBL/GenBank/DDBJ databases">
        <title>The Genome Sequence of Phytophthora parasitica P1569.</title>
        <authorList>
            <consortium name="The Broad Institute Genomics Platform"/>
            <person name="Russ C."/>
            <person name="Tyler B."/>
            <person name="Panabieres F."/>
            <person name="Shan W."/>
            <person name="Tripathy S."/>
            <person name="Grunwald N."/>
            <person name="Machado M."/>
            <person name="Johnson C.S."/>
            <person name="Arredondo F."/>
            <person name="Hong C."/>
            <person name="Coffey M."/>
            <person name="Young S.K."/>
            <person name="Zeng Q."/>
            <person name="Gargeya S."/>
            <person name="Fitzgerald M."/>
            <person name="Abouelleil A."/>
            <person name="Alvarado L."/>
            <person name="Chapman S.B."/>
            <person name="Gainer-Dewar J."/>
            <person name="Goldberg J."/>
            <person name="Griggs A."/>
            <person name="Gujja S."/>
            <person name="Hansen M."/>
            <person name="Howarth C."/>
            <person name="Imamovic A."/>
            <person name="Ireland A."/>
            <person name="Larimer J."/>
            <person name="McCowan C."/>
            <person name="Murphy C."/>
            <person name="Pearson M."/>
            <person name="Poon T.W."/>
            <person name="Priest M."/>
            <person name="Roberts A."/>
            <person name="Saif S."/>
            <person name="Shea T."/>
            <person name="Sykes S."/>
            <person name="Wortman J."/>
            <person name="Nusbaum C."/>
            <person name="Birren B."/>
        </authorList>
    </citation>
    <scope>NUCLEOTIDE SEQUENCE [LARGE SCALE GENOMIC DNA]</scope>
    <source>
        <strain evidence="2 3">P1569</strain>
    </source>
</reference>
<accession>V9E017</accession>
<proteinExistence type="predicted"/>
<evidence type="ECO:0000313" key="3">
    <source>
        <dbReference type="Proteomes" id="UP000018721"/>
    </source>
</evidence>
<protein>
    <recommendedName>
        <fullName evidence="4">PiggyBac transposable element-derived protein 4 C-terminal zinc-ribbon domain-containing protein</fullName>
    </recommendedName>
</protein>